<keyword evidence="3" id="KW-0418">Kinase</keyword>
<evidence type="ECO:0000313" key="8">
    <source>
        <dbReference type="EMBL" id="CAD8113336.1"/>
    </source>
</evidence>
<dbReference type="PROSITE" id="PS50222">
    <property type="entry name" value="EF_HAND_2"/>
    <property type="match status" value="4"/>
</dbReference>
<accession>A0A8S1QD59</accession>
<dbReference type="CDD" id="cd00051">
    <property type="entry name" value="EFh"/>
    <property type="match status" value="2"/>
</dbReference>
<name>A0A8S1QD59_9CILI</name>
<sequence>MQKSIGKYTTSTSGYLGNGSLGRVEKAKDSEKNIDVVLKAIPKNILKDDEAIQLALFDEIKLLQKIKNQKIVELLDVFLHDGTYYIVMEYSQQNLQQYLKKDKEKMCMSEQEAIKMLNDLLEGFTELNQHGRMHRGLKLSNIMVNDGVFKLADCSLTKCLESFRKEQQQLSQYQYMSPQILKNEKYTNKCDIWSIGIILYQVLYGYTPWFETKIDEYINKLWQNLLQFPDDKKKISNEMKSFIEGCLAIEEEERFDWDAVYKHKLVSEHFKNYQSEIKNNQIKFLMNEVRQKIIKQNIDVVKLFKELDVDGNDKLAFRELQKLLKNIDMTISNNDCKIIFKQLDLNDDKSISFDEFAEWLTDNNTKIKKALLTRKFHRQSTLKNSTSPLIQPQQPKQITPQSLVNIQTPIVCFDNQINNPMITLEDLDSNPFEDICNQRSPEQTILLLKDGINQTRLNLKDIFIRFDQNRDGFINFQEFFTMAKQINQQFTNEELRIAFKVFDLNDDNYIKFEEFKDILAITIQRPNKQNINFSSFPLQNQSAPFFGTQYQTQPQQPLQPQQPQQPQQLYQNNMYQNTPQYNQFQQGGQQQYPQQQQFNSGINNRVPSQKDLNIAYQLMNY</sequence>
<evidence type="ECO:0000259" key="7">
    <source>
        <dbReference type="PROSITE" id="PS50222"/>
    </source>
</evidence>
<gene>
    <name evidence="8" type="ORF">PSON_ATCC_30995.1.T1030070</name>
</gene>
<dbReference type="InterPro" id="IPR002048">
    <property type="entry name" value="EF_hand_dom"/>
</dbReference>
<dbReference type="GO" id="GO:0005829">
    <property type="term" value="C:cytosol"/>
    <property type="evidence" value="ECO:0007669"/>
    <property type="project" value="TreeGrafter"/>
</dbReference>
<dbReference type="FunFam" id="1.10.238.10:FF:000969">
    <property type="entry name" value="Uncharacterized protein"/>
    <property type="match status" value="1"/>
</dbReference>
<evidence type="ECO:0000259" key="6">
    <source>
        <dbReference type="PROSITE" id="PS50011"/>
    </source>
</evidence>
<dbReference type="GO" id="GO:0005776">
    <property type="term" value="C:autophagosome"/>
    <property type="evidence" value="ECO:0007669"/>
    <property type="project" value="TreeGrafter"/>
</dbReference>
<dbReference type="InterPro" id="IPR045269">
    <property type="entry name" value="Atg1-like"/>
</dbReference>
<dbReference type="AlphaFoldDB" id="A0A8S1QD59"/>
<keyword evidence="1" id="KW-0808">Transferase</keyword>
<dbReference type="GO" id="GO:0000407">
    <property type="term" value="C:phagophore assembly site"/>
    <property type="evidence" value="ECO:0007669"/>
    <property type="project" value="TreeGrafter"/>
</dbReference>
<evidence type="ECO:0000313" key="9">
    <source>
        <dbReference type="Proteomes" id="UP000692954"/>
    </source>
</evidence>
<dbReference type="PROSITE" id="PS00018">
    <property type="entry name" value="EF_HAND_1"/>
    <property type="match status" value="3"/>
</dbReference>
<dbReference type="GO" id="GO:0005524">
    <property type="term" value="F:ATP binding"/>
    <property type="evidence" value="ECO:0007669"/>
    <property type="project" value="UniProtKB-KW"/>
</dbReference>
<evidence type="ECO:0000256" key="1">
    <source>
        <dbReference type="ARBA" id="ARBA00022679"/>
    </source>
</evidence>
<dbReference type="Proteomes" id="UP000692954">
    <property type="component" value="Unassembled WGS sequence"/>
</dbReference>
<evidence type="ECO:0000256" key="3">
    <source>
        <dbReference type="ARBA" id="ARBA00022777"/>
    </source>
</evidence>
<dbReference type="GO" id="GO:0005509">
    <property type="term" value="F:calcium ion binding"/>
    <property type="evidence" value="ECO:0007669"/>
    <property type="project" value="InterPro"/>
</dbReference>
<keyword evidence="4" id="KW-0067">ATP-binding</keyword>
<evidence type="ECO:0000256" key="2">
    <source>
        <dbReference type="ARBA" id="ARBA00022741"/>
    </source>
</evidence>
<evidence type="ECO:0000256" key="4">
    <source>
        <dbReference type="ARBA" id="ARBA00022840"/>
    </source>
</evidence>
<protein>
    <recommendedName>
        <fullName evidence="10">Calcium-dependent protein kinase</fullName>
    </recommendedName>
</protein>
<dbReference type="FunFam" id="1.10.510.10:FF:000737">
    <property type="entry name" value="Protein kinase, putative"/>
    <property type="match status" value="1"/>
</dbReference>
<evidence type="ECO:0008006" key="10">
    <source>
        <dbReference type="Google" id="ProtNLM"/>
    </source>
</evidence>
<feature type="domain" description="EF-hand" evidence="7">
    <location>
        <begin position="331"/>
        <end position="366"/>
    </location>
</feature>
<feature type="domain" description="EF-hand" evidence="7">
    <location>
        <begin position="295"/>
        <end position="330"/>
    </location>
</feature>
<dbReference type="GO" id="GO:0010506">
    <property type="term" value="P:regulation of autophagy"/>
    <property type="evidence" value="ECO:0007669"/>
    <property type="project" value="InterPro"/>
</dbReference>
<dbReference type="GO" id="GO:0000045">
    <property type="term" value="P:autophagosome assembly"/>
    <property type="evidence" value="ECO:0007669"/>
    <property type="project" value="TreeGrafter"/>
</dbReference>
<evidence type="ECO:0000256" key="5">
    <source>
        <dbReference type="ARBA" id="ARBA00024334"/>
    </source>
</evidence>
<dbReference type="GO" id="GO:0016020">
    <property type="term" value="C:membrane"/>
    <property type="evidence" value="ECO:0007669"/>
    <property type="project" value="TreeGrafter"/>
</dbReference>
<organism evidence="8 9">
    <name type="scientific">Paramecium sonneborni</name>
    <dbReference type="NCBI Taxonomy" id="65129"/>
    <lineage>
        <taxon>Eukaryota</taxon>
        <taxon>Sar</taxon>
        <taxon>Alveolata</taxon>
        <taxon>Ciliophora</taxon>
        <taxon>Intramacronucleata</taxon>
        <taxon>Oligohymenophorea</taxon>
        <taxon>Peniculida</taxon>
        <taxon>Parameciidae</taxon>
        <taxon>Paramecium</taxon>
    </lineage>
</organism>
<feature type="domain" description="EF-hand" evidence="7">
    <location>
        <begin position="454"/>
        <end position="489"/>
    </location>
</feature>
<dbReference type="Pfam" id="PF13499">
    <property type="entry name" value="EF-hand_7"/>
    <property type="match status" value="2"/>
</dbReference>
<dbReference type="PROSITE" id="PS50011">
    <property type="entry name" value="PROTEIN_KINASE_DOM"/>
    <property type="match status" value="1"/>
</dbReference>
<dbReference type="EMBL" id="CAJJDN010000103">
    <property type="protein sequence ID" value="CAD8113336.1"/>
    <property type="molecule type" value="Genomic_DNA"/>
</dbReference>
<comment type="similarity">
    <text evidence="5">Belongs to the protein kinase superfamily. Ser/Thr protein kinase family. CDPK subfamily.</text>
</comment>
<dbReference type="CDD" id="cd00180">
    <property type="entry name" value="PKc"/>
    <property type="match status" value="1"/>
</dbReference>
<feature type="domain" description="Protein kinase" evidence="6">
    <location>
        <begin position="10"/>
        <end position="266"/>
    </location>
</feature>
<feature type="domain" description="EF-hand" evidence="7">
    <location>
        <begin position="490"/>
        <end position="525"/>
    </location>
</feature>
<dbReference type="SMART" id="SM00054">
    <property type="entry name" value="EFh"/>
    <property type="match status" value="4"/>
</dbReference>
<dbReference type="InterPro" id="IPR018247">
    <property type="entry name" value="EF_Hand_1_Ca_BS"/>
</dbReference>
<comment type="caution">
    <text evidence="8">The sequence shown here is derived from an EMBL/GenBank/DDBJ whole genome shotgun (WGS) entry which is preliminary data.</text>
</comment>
<dbReference type="GO" id="GO:0004674">
    <property type="term" value="F:protein serine/threonine kinase activity"/>
    <property type="evidence" value="ECO:0007669"/>
    <property type="project" value="InterPro"/>
</dbReference>
<dbReference type="InterPro" id="IPR000719">
    <property type="entry name" value="Prot_kinase_dom"/>
</dbReference>
<reference evidence="8" key="1">
    <citation type="submission" date="2021-01" db="EMBL/GenBank/DDBJ databases">
        <authorList>
            <consortium name="Genoscope - CEA"/>
            <person name="William W."/>
        </authorList>
    </citation>
    <scope>NUCLEOTIDE SEQUENCE</scope>
</reference>
<proteinExistence type="inferred from homology"/>
<dbReference type="OrthoDB" id="26525at2759"/>
<keyword evidence="2" id="KW-0547">Nucleotide-binding</keyword>
<dbReference type="PANTHER" id="PTHR24348">
    <property type="entry name" value="SERINE/THREONINE-PROTEIN KINASE UNC-51-RELATED"/>
    <property type="match status" value="1"/>
</dbReference>
<dbReference type="Pfam" id="PF00069">
    <property type="entry name" value="Pkinase"/>
    <property type="match status" value="1"/>
</dbReference>
<dbReference type="PANTHER" id="PTHR24348:SF22">
    <property type="entry name" value="NON-SPECIFIC SERINE_THREONINE PROTEIN KINASE"/>
    <property type="match status" value="1"/>
</dbReference>
<keyword evidence="9" id="KW-1185">Reference proteome</keyword>